<keyword evidence="7" id="KW-1185">Reference proteome</keyword>
<feature type="transmembrane region" description="Helical" evidence="5">
    <location>
        <begin position="156"/>
        <end position="176"/>
    </location>
</feature>
<dbReference type="PANTHER" id="PTHR43424">
    <property type="entry name" value="LOCUS PUTATIVE PROTEIN 1-RELATED"/>
    <property type="match status" value="1"/>
</dbReference>
<protein>
    <submittedName>
        <fullName evidence="6">Flippase</fullName>
    </submittedName>
</protein>
<feature type="transmembrane region" description="Helical" evidence="5">
    <location>
        <begin position="123"/>
        <end position="144"/>
    </location>
</feature>
<feature type="transmembrane region" description="Helical" evidence="5">
    <location>
        <begin position="95"/>
        <end position="117"/>
    </location>
</feature>
<accession>A0A927A3Y2</accession>
<dbReference type="RefSeq" id="WP_190563763.1">
    <property type="nucleotide sequence ID" value="NZ_JACJQU010000017.1"/>
</dbReference>
<feature type="transmembrane region" description="Helical" evidence="5">
    <location>
        <begin position="31"/>
        <end position="49"/>
    </location>
</feature>
<feature type="transmembrane region" description="Helical" evidence="5">
    <location>
        <begin position="310"/>
        <end position="332"/>
    </location>
</feature>
<evidence type="ECO:0000313" key="6">
    <source>
        <dbReference type="EMBL" id="MBD2295925.1"/>
    </source>
</evidence>
<evidence type="ECO:0000256" key="2">
    <source>
        <dbReference type="ARBA" id="ARBA00022692"/>
    </source>
</evidence>
<feature type="transmembrane region" description="Helical" evidence="5">
    <location>
        <begin position="396"/>
        <end position="417"/>
    </location>
</feature>
<comment type="caution">
    <text evidence="6">The sequence shown here is derived from an EMBL/GenBank/DDBJ whole genome shotgun (WGS) entry which is preliminary data.</text>
</comment>
<evidence type="ECO:0000256" key="4">
    <source>
        <dbReference type="ARBA" id="ARBA00023136"/>
    </source>
</evidence>
<dbReference type="EMBL" id="JACJQU010000017">
    <property type="protein sequence ID" value="MBD2295925.1"/>
    <property type="molecule type" value="Genomic_DNA"/>
</dbReference>
<feature type="transmembrane region" description="Helical" evidence="5">
    <location>
        <begin position="224"/>
        <end position="244"/>
    </location>
</feature>
<evidence type="ECO:0000256" key="3">
    <source>
        <dbReference type="ARBA" id="ARBA00022989"/>
    </source>
</evidence>
<evidence type="ECO:0000256" key="1">
    <source>
        <dbReference type="ARBA" id="ARBA00004141"/>
    </source>
</evidence>
<dbReference type="Pfam" id="PF01943">
    <property type="entry name" value="Polysacc_synt"/>
    <property type="match status" value="1"/>
</dbReference>
<dbReference type="InterPro" id="IPR052556">
    <property type="entry name" value="PolySynth_Transporter"/>
</dbReference>
<evidence type="ECO:0000256" key="5">
    <source>
        <dbReference type="SAM" id="Phobius"/>
    </source>
</evidence>
<dbReference type="CDD" id="cd13128">
    <property type="entry name" value="MATE_Wzx_like"/>
    <property type="match status" value="1"/>
</dbReference>
<dbReference type="InterPro" id="IPR002797">
    <property type="entry name" value="Polysacc_synth"/>
</dbReference>
<keyword evidence="4 5" id="KW-0472">Membrane</keyword>
<dbReference type="PANTHER" id="PTHR43424:SF1">
    <property type="entry name" value="LOCUS PUTATIVE PROTEIN 1-RELATED"/>
    <property type="match status" value="1"/>
</dbReference>
<feature type="transmembrane region" description="Helical" evidence="5">
    <location>
        <begin position="270"/>
        <end position="289"/>
    </location>
</feature>
<feature type="transmembrane region" description="Helical" evidence="5">
    <location>
        <begin position="55"/>
        <end position="74"/>
    </location>
</feature>
<name>A0A927A3Y2_9NOST</name>
<comment type="subcellular location">
    <subcellularLocation>
        <location evidence="1">Membrane</location>
        <topology evidence="1">Multi-pass membrane protein</topology>
    </subcellularLocation>
</comment>
<evidence type="ECO:0000313" key="7">
    <source>
        <dbReference type="Proteomes" id="UP000662185"/>
    </source>
</evidence>
<organism evidence="6 7">
    <name type="scientific">Anabaena sphaerica FACHB-251</name>
    <dbReference type="NCBI Taxonomy" id="2692883"/>
    <lineage>
        <taxon>Bacteria</taxon>
        <taxon>Bacillati</taxon>
        <taxon>Cyanobacteriota</taxon>
        <taxon>Cyanophyceae</taxon>
        <taxon>Nostocales</taxon>
        <taxon>Nostocaceae</taxon>
        <taxon>Anabaena</taxon>
    </lineage>
</organism>
<gene>
    <name evidence="6" type="ORF">H6G06_21215</name>
</gene>
<reference evidence="7" key="1">
    <citation type="journal article" date="2020" name="ISME J.">
        <title>Comparative genomics reveals insights into cyanobacterial evolution and habitat adaptation.</title>
        <authorList>
            <person name="Chen M.Y."/>
            <person name="Teng W.K."/>
            <person name="Zhao L."/>
            <person name="Hu C.X."/>
            <person name="Zhou Y.K."/>
            <person name="Han B.P."/>
            <person name="Song L.R."/>
            <person name="Shu W.S."/>
        </authorList>
    </citation>
    <scope>NUCLEOTIDE SEQUENCE [LARGE SCALE GENOMIC DNA]</scope>
    <source>
        <strain evidence="7">FACHB-251</strain>
    </source>
</reference>
<keyword evidence="3 5" id="KW-1133">Transmembrane helix</keyword>
<feature type="transmembrane region" description="Helical" evidence="5">
    <location>
        <begin position="338"/>
        <end position="358"/>
    </location>
</feature>
<dbReference type="Proteomes" id="UP000662185">
    <property type="component" value="Unassembled WGS sequence"/>
</dbReference>
<dbReference type="GO" id="GO:0016020">
    <property type="term" value="C:membrane"/>
    <property type="evidence" value="ECO:0007669"/>
    <property type="project" value="UniProtKB-SubCell"/>
</dbReference>
<feature type="transmembrane region" description="Helical" evidence="5">
    <location>
        <begin position="370"/>
        <end position="390"/>
    </location>
</feature>
<dbReference type="AlphaFoldDB" id="A0A927A3Y2"/>
<feature type="transmembrane region" description="Helical" evidence="5">
    <location>
        <begin position="182"/>
        <end position="204"/>
    </location>
</feature>
<sequence length="445" mass="49688">MFKNLSNISSKLSPNLYKFIGNTAWLLADKVLRMGVGLFVGLWVARYLGPEKFGIYNYAIAFVSMLTPLSTLGLDQIVIRNIIRDPQERNQVLGTAFILKFIGGLVTLTLTICGIGLLRPGDISIRSLVGIIAIGTLFQAFDTIDFFFQSQQQSKYTVFARGIAFALSSLGKIVLIQIQAPLIMFAGIWSVELAFGAVGLVFAYHLQGHIIKNWRYNFNYAKNLLQDSWTLIFSSIVIMIYMRIDQIMLGQMIGDQEVGIYSAAVKISELWYFVPISIANSAFPAILEAKKTSEKLYYQRLEKLLGLMALLSYAVALPICLISKDIVTLLYGQGYEEAGLILTTHIWTGVFVSSGLVRSLWTTTEGFMKFALASTTIGAFINIVLNYFLIKTYHGLGAAIATVIAQFFASYASNLFFPPTRKIFIYQTKSLLLLPFLKVIQKKFN</sequence>
<proteinExistence type="predicted"/>
<keyword evidence="2 5" id="KW-0812">Transmembrane</keyword>